<gene>
    <name evidence="1" type="ORF">ACFSUT_35015</name>
</gene>
<accession>A0ABW5I8K1</accession>
<keyword evidence="2" id="KW-1185">Reference proteome</keyword>
<comment type="caution">
    <text evidence="1">The sequence shown here is derived from an EMBL/GenBank/DDBJ whole genome shotgun (WGS) entry which is preliminary data.</text>
</comment>
<reference evidence="2" key="1">
    <citation type="journal article" date="2019" name="Int. J. Syst. Evol. Microbiol.">
        <title>The Global Catalogue of Microorganisms (GCM) 10K type strain sequencing project: providing services to taxonomists for standard genome sequencing and annotation.</title>
        <authorList>
            <consortium name="The Broad Institute Genomics Platform"/>
            <consortium name="The Broad Institute Genome Sequencing Center for Infectious Disease"/>
            <person name="Wu L."/>
            <person name="Ma J."/>
        </authorList>
    </citation>
    <scope>NUCLEOTIDE SEQUENCE [LARGE SCALE GENOMIC DNA]</scope>
    <source>
        <strain evidence="2">CGMCC 4.7638</strain>
    </source>
</reference>
<protein>
    <submittedName>
        <fullName evidence="1">Uncharacterized protein</fullName>
    </submittedName>
</protein>
<name>A0ABW5I8K1_9PSEU</name>
<dbReference type="RefSeq" id="WP_344278310.1">
    <property type="nucleotide sequence ID" value="NZ_BAAAHV010000015.1"/>
</dbReference>
<dbReference type="EMBL" id="JBHUKQ010000016">
    <property type="protein sequence ID" value="MFD2485529.1"/>
    <property type="molecule type" value="Genomic_DNA"/>
</dbReference>
<sequence length="129" mass="14615">MRPIIVLLCDPDTRKKLEARLRGAGLYKNGEIFDHLLAGDCSFGVDFSDDVLDDYYDYEKSELVERFGSVAPVAIEYSKVSCIRPLLQVVLSGLSGLVDTDFDELIEFEEVLARFSRDPDWDWAKSKAD</sequence>
<organism evidence="1 2">
    <name type="scientific">Amycolatopsis albidoflavus</name>
    <dbReference type="NCBI Taxonomy" id="102226"/>
    <lineage>
        <taxon>Bacteria</taxon>
        <taxon>Bacillati</taxon>
        <taxon>Actinomycetota</taxon>
        <taxon>Actinomycetes</taxon>
        <taxon>Pseudonocardiales</taxon>
        <taxon>Pseudonocardiaceae</taxon>
        <taxon>Amycolatopsis</taxon>
    </lineage>
</organism>
<evidence type="ECO:0000313" key="1">
    <source>
        <dbReference type="EMBL" id="MFD2485529.1"/>
    </source>
</evidence>
<proteinExistence type="predicted"/>
<dbReference type="Proteomes" id="UP001597542">
    <property type="component" value="Unassembled WGS sequence"/>
</dbReference>
<evidence type="ECO:0000313" key="2">
    <source>
        <dbReference type="Proteomes" id="UP001597542"/>
    </source>
</evidence>